<dbReference type="GO" id="GO:0006355">
    <property type="term" value="P:regulation of DNA-templated transcription"/>
    <property type="evidence" value="ECO:0007669"/>
    <property type="project" value="InterPro"/>
</dbReference>
<gene>
    <name evidence="6" type="ORF">Sjap_025958</name>
</gene>
<evidence type="ECO:0000256" key="4">
    <source>
        <dbReference type="ARBA" id="ARBA00023242"/>
    </source>
</evidence>
<evidence type="ECO:0000313" key="6">
    <source>
        <dbReference type="EMBL" id="KAK9085547.1"/>
    </source>
</evidence>
<dbReference type="InterPro" id="IPR003441">
    <property type="entry name" value="NAC-dom"/>
</dbReference>
<dbReference type="PROSITE" id="PS51005">
    <property type="entry name" value="NAC"/>
    <property type="match status" value="1"/>
</dbReference>
<comment type="caution">
    <text evidence="6">The sequence shown here is derived from an EMBL/GenBank/DDBJ whole genome shotgun (WGS) entry which is preliminary data.</text>
</comment>
<keyword evidence="2" id="KW-0238">DNA-binding</keyword>
<evidence type="ECO:0000256" key="3">
    <source>
        <dbReference type="ARBA" id="ARBA00023163"/>
    </source>
</evidence>
<evidence type="ECO:0000256" key="1">
    <source>
        <dbReference type="ARBA" id="ARBA00023015"/>
    </source>
</evidence>
<evidence type="ECO:0000259" key="5">
    <source>
        <dbReference type="PROSITE" id="PS51005"/>
    </source>
</evidence>
<organism evidence="6 7">
    <name type="scientific">Stephania japonica</name>
    <dbReference type="NCBI Taxonomy" id="461633"/>
    <lineage>
        <taxon>Eukaryota</taxon>
        <taxon>Viridiplantae</taxon>
        <taxon>Streptophyta</taxon>
        <taxon>Embryophyta</taxon>
        <taxon>Tracheophyta</taxon>
        <taxon>Spermatophyta</taxon>
        <taxon>Magnoliopsida</taxon>
        <taxon>Ranunculales</taxon>
        <taxon>Menispermaceae</taxon>
        <taxon>Menispermoideae</taxon>
        <taxon>Cissampelideae</taxon>
        <taxon>Stephania</taxon>
    </lineage>
</organism>
<keyword evidence="7" id="KW-1185">Reference proteome</keyword>
<accession>A0AAP0E735</accession>
<dbReference type="GO" id="GO:0003677">
    <property type="term" value="F:DNA binding"/>
    <property type="evidence" value="ECO:0007669"/>
    <property type="project" value="UniProtKB-KW"/>
</dbReference>
<dbReference type="Pfam" id="PF02365">
    <property type="entry name" value="NAM"/>
    <property type="match status" value="1"/>
</dbReference>
<dbReference type="AlphaFoldDB" id="A0AAP0E735"/>
<evidence type="ECO:0000313" key="7">
    <source>
        <dbReference type="Proteomes" id="UP001417504"/>
    </source>
</evidence>
<name>A0AAP0E735_9MAGN</name>
<dbReference type="SUPFAM" id="SSF101941">
    <property type="entry name" value="NAC domain"/>
    <property type="match status" value="1"/>
</dbReference>
<dbReference type="InterPro" id="IPR036093">
    <property type="entry name" value="NAC_dom_sf"/>
</dbReference>
<keyword evidence="1" id="KW-0805">Transcription regulation</keyword>
<sequence>MSIKLDANNYILWKSLLLPLVTGNNLTKSCSEQCHIWIRWIQAPEHRRGSMLPVPTSTSTLRRAGEIAVFGNGFWHASTGATAILNRKREVIGYRSMLVYYNNALNTNTKKRDRSEKTRWILHEYTLPEAHNMSSKGLKEPFWTICKIGETGRTFGGDNYQSSSVPSQQQQQPQQQQLNMELMGPHHQQEVDQQQQLQQSECDDGRSLVLAEDDLPLEFWVDVNDHNSSSEVVQEAVPRRIGSLIFLDQLTDDEAADDDQEWIENLESILEVDDEAQQPLQQLPIQQQFEQQPVLQQSESVAYICLDDLQPQQQSELIVLPDDEDDACIEDMENWIGNFDYCMDMIKELHDEVYDVNGNSELEIDEQPFAKHIVLTALGFLPLEDFPHIKFLYTNIISKYHLFFNNGIIIVIKKWRLVDVEDVTVIAFD</sequence>
<dbReference type="Gene3D" id="2.170.150.80">
    <property type="entry name" value="NAC domain"/>
    <property type="match status" value="1"/>
</dbReference>
<protein>
    <recommendedName>
        <fullName evidence="5">NAC domain-containing protein</fullName>
    </recommendedName>
</protein>
<proteinExistence type="predicted"/>
<evidence type="ECO:0000256" key="2">
    <source>
        <dbReference type="ARBA" id="ARBA00023125"/>
    </source>
</evidence>
<keyword evidence="3" id="KW-0804">Transcription</keyword>
<keyword evidence="4" id="KW-0539">Nucleus</keyword>
<dbReference type="Proteomes" id="UP001417504">
    <property type="component" value="Unassembled WGS sequence"/>
</dbReference>
<reference evidence="6 7" key="1">
    <citation type="submission" date="2024-01" db="EMBL/GenBank/DDBJ databases">
        <title>Genome assemblies of Stephania.</title>
        <authorList>
            <person name="Yang L."/>
        </authorList>
    </citation>
    <scope>NUCLEOTIDE SEQUENCE [LARGE SCALE GENOMIC DNA]</scope>
    <source>
        <strain evidence="6">QJT</strain>
        <tissue evidence="6">Leaf</tissue>
    </source>
</reference>
<dbReference type="EMBL" id="JBBNAE010000011">
    <property type="protein sequence ID" value="KAK9085547.1"/>
    <property type="molecule type" value="Genomic_DNA"/>
</dbReference>
<feature type="domain" description="NAC" evidence="5">
    <location>
        <begin position="1"/>
        <end position="151"/>
    </location>
</feature>